<evidence type="ECO:0000313" key="2">
    <source>
        <dbReference type="Proteomes" id="UP000182126"/>
    </source>
</evidence>
<dbReference type="AlphaFoldDB" id="A0A1H1TVC5"/>
<reference evidence="1 2" key="1">
    <citation type="submission" date="2016-10" db="EMBL/GenBank/DDBJ databases">
        <authorList>
            <person name="de Groot N.N."/>
        </authorList>
    </citation>
    <scope>NUCLEOTIDE SEQUENCE [LARGE SCALE GENOMIC DNA]</scope>
    <source>
        <strain evidence="1 2">DSM 15019</strain>
    </source>
</reference>
<dbReference type="GeneID" id="36299949"/>
<organism evidence="1 2">
    <name type="scientific">Microbacterium paraoxydans</name>
    <dbReference type="NCBI Taxonomy" id="199592"/>
    <lineage>
        <taxon>Bacteria</taxon>
        <taxon>Bacillati</taxon>
        <taxon>Actinomycetota</taxon>
        <taxon>Actinomycetes</taxon>
        <taxon>Micrococcales</taxon>
        <taxon>Microbacteriaceae</taxon>
        <taxon>Microbacterium</taxon>
    </lineage>
</organism>
<protein>
    <recommendedName>
        <fullName evidence="3">Four-helix bundle copper-binding protein</fullName>
    </recommendedName>
</protein>
<gene>
    <name evidence="1" type="ORF">SAMN04489809_2316</name>
</gene>
<dbReference type="InterPro" id="IPR005560">
    <property type="entry name" value="Csp_YhjQ"/>
</dbReference>
<dbReference type="PANTHER" id="PTHR37310">
    <property type="entry name" value="CYTOPLASMIC PROTEIN-RELATED"/>
    <property type="match status" value="1"/>
</dbReference>
<dbReference type="RefSeq" id="WP_082750002.1">
    <property type="nucleotide sequence ID" value="NZ_JAPWBK010000001.1"/>
</dbReference>
<dbReference type="Proteomes" id="UP000182126">
    <property type="component" value="Chromosome I"/>
</dbReference>
<evidence type="ECO:0008006" key="3">
    <source>
        <dbReference type="Google" id="ProtNLM"/>
    </source>
</evidence>
<sequence length="133" mass="14324">MTVTEEMLSTYPKDLGGIDQKKLVDCIDACLACAQACTACADACLSEDMVADLIKCIRANQDCADLCVTTTRILSRRTGHDASVTRAALEACRAACLSCANECEQHTMHEHCTICAEACRRCEQACVALLESL</sequence>
<dbReference type="PANTHER" id="PTHR37310:SF1">
    <property type="entry name" value="CYTOPLASMIC PROTEIN"/>
    <property type="match status" value="1"/>
</dbReference>
<evidence type="ECO:0000313" key="1">
    <source>
        <dbReference type="EMBL" id="SDS64150.1"/>
    </source>
</evidence>
<dbReference type="EMBL" id="LT629770">
    <property type="protein sequence ID" value="SDS64150.1"/>
    <property type="molecule type" value="Genomic_DNA"/>
</dbReference>
<name>A0A1H1TVC5_9MICO</name>
<dbReference type="Pfam" id="PF03860">
    <property type="entry name" value="Csp"/>
    <property type="match status" value="1"/>
</dbReference>
<accession>A0A1H1TVC5</accession>
<proteinExistence type="predicted"/>
<dbReference type="Gene3D" id="1.20.1270.360">
    <property type="match status" value="1"/>
</dbReference>